<feature type="site" description="Transition state stabilizer" evidence="6">
    <location>
        <position position="473"/>
    </location>
</feature>
<feature type="binding site" evidence="6">
    <location>
        <position position="352"/>
    </location>
    <ligand>
        <name>alpha-maltose 1-phosphate</name>
        <dbReference type="ChEBI" id="CHEBI:63576"/>
    </ligand>
</feature>
<dbReference type="PANTHER" id="PTHR47786">
    <property type="entry name" value="ALPHA-1,4-GLUCAN:MALTOSE-1-PHOSPHATE MALTOSYLTRANSFERASE"/>
    <property type="match status" value="1"/>
</dbReference>
<dbReference type="AlphaFoldDB" id="A0A7D4TTZ9"/>
<comment type="catalytic activity">
    <reaction evidence="5 6">
        <text>alpha-maltose 1-phosphate + [(1-&gt;4)-alpha-D-glucosyl](n) = [(1-&gt;4)-alpha-D-glucosyl](n+2) + phosphate</text>
        <dbReference type="Rhea" id="RHEA:42692"/>
        <dbReference type="Rhea" id="RHEA-COMP:9584"/>
        <dbReference type="Rhea" id="RHEA-COMP:10183"/>
        <dbReference type="ChEBI" id="CHEBI:15444"/>
        <dbReference type="ChEBI" id="CHEBI:43474"/>
        <dbReference type="ChEBI" id="CHEBI:63576"/>
        <dbReference type="EC" id="2.4.99.16"/>
    </reaction>
</comment>
<accession>A0A7D4TTZ9</accession>
<dbReference type="Gene3D" id="1.20.58.80">
    <property type="entry name" value="Phosphotransferase system, lactose/cellobiose-type IIA subunit"/>
    <property type="match status" value="1"/>
</dbReference>
<keyword evidence="4 6" id="KW-0119">Carbohydrate metabolism</keyword>
<comment type="subunit">
    <text evidence="1 6">Homodimer.</text>
</comment>
<dbReference type="HAMAP" id="MF_02124">
    <property type="entry name" value="GlgE"/>
    <property type="match status" value="1"/>
</dbReference>
<gene>
    <name evidence="6" type="primary">glgE</name>
    <name evidence="9" type="ORF">HRU87_02530</name>
</gene>
<reference evidence="9 10" key="1">
    <citation type="submission" date="2020-05" db="EMBL/GenBank/DDBJ databases">
        <title>Aquirufa sp. strain 15G-AUS-rot a new Aquirufa species.</title>
        <authorList>
            <person name="Pitt A."/>
            <person name="Hahn M.W."/>
        </authorList>
    </citation>
    <scope>NUCLEOTIDE SEQUENCE [LARGE SCALE GENOMIC DNA]</scope>
    <source>
        <strain evidence="9 10">15G-AUS-rot</strain>
    </source>
</reference>
<feature type="binding site" evidence="6">
    <location>
        <position position="388"/>
    </location>
    <ligand>
        <name>alpha-maltose 1-phosphate</name>
        <dbReference type="ChEBI" id="CHEBI:63576"/>
    </ligand>
</feature>
<organism evidence="9 10">
    <name type="scientific">Aquiluna borgnonia</name>
    <dbReference type="NCBI Taxonomy" id="2499157"/>
    <lineage>
        <taxon>Bacteria</taxon>
        <taxon>Bacillati</taxon>
        <taxon>Actinomycetota</taxon>
        <taxon>Actinomycetes</taxon>
        <taxon>Micrococcales</taxon>
        <taxon>Microbacteriaceae</taxon>
        <taxon>Luna cluster</taxon>
        <taxon>Luna-1 subcluster</taxon>
        <taxon>Aquiluna</taxon>
    </lineage>
</organism>
<keyword evidence="2 6" id="KW-0328">Glycosyltransferase</keyword>
<evidence type="ECO:0000256" key="1">
    <source>
        <dbReference type="ARBA" id="ARBA00011738"/>
    </source>
</evidence>
<dbReference type="InterPro" id="IPR026585">
    <property type="entry name" value="GlgE"/>
</dbReference>
<evidence type="ECO:0000256" key="7">
    <source>
        <dbReference type="SAM" id="MobiDB-lite"/>
    </source>
</evidence>
<dbReference type="EC" id="2.4.99.16" evidence="6"/>
<feature type="active site" description="Nucleophile" evidence="6">
    <location>
        <position position="387"/>
    </location>
</feature>
<dbReference type="InterPro" id="IPR013783">
    <property type="entry name" value="Ig-like_fold"/>
</dbReference>
<comment type="similarity">
    <text evidence="6">Belongs to the glycosyl hydrolase 13 family. GlgE subfamily.</text>
</comment>
<evidence type="ECO:0000256" key="4">
    <source>
        <dbReference type="ARBA" id="ARBA00023277"/>
    </source>
</evidence>
<dbReference type="SUPFAM" id="SSF51445">
    <property type="entry name" value="(Trans)glycosidases"/>
    <property type="match status" value="1"/>
</dbReference>
<dbReference type="GO" id="GO:0030979">
    <property type="term" value="P:alpha-glucan biosynthetic process"/>
    <property type="evidence" value="ECO:0007669"/>
    <property type="project" value="UniProtKB-UniRule"/>
</dbReference>
<dbReference type="InterPro" id="IPR017853">
    <property type="entry name" value="GH"/>
</dbReference>
<sequence length="660" mass="73519">MGTFPKRIGRIPITKTWPEVDFGAFPAKAFLGEVITFGATSFREGHDAIAVELLLTDPSSKTTRLRMNPGRPGMDEWVVSLKLDQLGSYRYQVSAWDDEYHTWLHNTEVKLAAGIDQELMMLEGERLLTKLASGAKPKAASALNEFAKLLTAKDQTPQQRLEAALADGLSELAEANPVRALETLSDEREVICERTLAGSGAWYEFFPRSEGATRSADGTITSGNFKTASKSLTRVKDMGFEVLYLPPIHPIGTAHRKGPNNTLTATESDPGSPWAIGNTTGGHDSIHPDLGDEKDFKAFVKAANKLGIEIAMDLALQASPDHPWVKEHPNWFTQRADGSIAYAENPPKKYQDIYPINFDQDPEGIFSEVLKVVQKWIDLGVKIFRVDNPHTKPLDFWQRLIAEVNSKNPEVIFLAEAFTRPAMMHGLGKAGFQQSYCYFSWRNKKDELVEYLNELAHETADFFRPALWVNTPDILTPYLQFGGKPAFKIRATIAATAGSIWGMYAGFELYESVARPGAEENIDSEKFEIKVRDWAKASKSGETLIPRIALLNQIRRENPAIGQLRNLTMHYSDDSEILVYSKHLAAGHNGGKPNTILVVVNTDPHSVRETNIHLKLEALGVGSKFQVTDLITGAKYQWGEHNYVRLDSFTEPAHILKVEA</sequence>
<dbReference type="GO" id="GO:0004553">
    <property type="term" value="F:hydrolase activity, hydrolyzing O-glycosyl compounds"/>
    <property type="evidence" value="ECO:0007669"/>
    <property type="project" value="InterPro"/>
</dbReference>
<dbReference type="EMBL" id="CP054056">
    <property type="protein sequence ID" value="QKJ25095.1"/>
    <property type="molecule type" value="Genomic_DNA"/>
</dbReference>
<evidence type="ECO:0000256" key="6">
    <source>
        <dbReference type="HAMAP-Rule" id="MF_02124"/>
    </source>
</evidence>
<dbReference type="Proteomes" id="UP000501003">
    <property type="component" value="Chromosome"/>
</dbReference>
<dbReference type="Pfam" id="PF11896">
    <property type="entry name" value="GlgE_dom_N_S"/>
    <property type="match status" value="1"/>
</dbReference>
<dbReference type="Gene3D" id="2.60.40.10">
    <property type="entry name" value="Immunoglobulins"/>
    <property type="match status" value="1"/>
</dbReference>
<evidence type="ECO:0000256" key="5">
    <source>
        <dbReference type="ARBA" id="ARBA00048735"/>
    </source>
</evidence>
<dbReference type="InterPro" id="IPR013780">
    <property type="entry name" value="Glyco_hydro_b"/>
</dbReference>
<dbReference type="PANTHER" id="PTHR47786:SF2">
    <property type="entry name" value="GLYCOSYL HYDROLASE FAMILY 13 CATALYTIC DOMAIN-CONTAINING PROTEIN"/>
    <property type="match status" value="1"/>
</dbReference>
<feature type="domain" description="Glycosyl hydrolase family 13 catalytic" evidence="8">
    <location>
        <begin position="200"/>
        <end position="536"/>
    </location>
</feature>
<feature type="binding site" evidence="6">
    <location>
        <position position="317"/>
    </location>
    <ligand>
        <name>alpha-maltose 1-phosphate</name>
        <dbReference type="ChEBI" id="CHEBI:63576"/>
    </ligand>
</feature>
<evidence type="ECO:0000256" key="2">
    <source>
        <dbReference type="ARBA" id="ARBA00022676"/>
    </source>
</evidence>
<proteinExistence type="inferred from homology"/>
<keyword evidence="10" id="KW-1185">Reference proteome</keyword>
<name>A0A7D4TTZ9_9MICO</name>
<evidence type="ECO:0000259" key="8">
    <source>
        <dbReference type="SMART" id="SM00642"/>
    </source>
</evidence>
<dbReference type="Gene3D" id="2.60.40.1180">
    <property type="entry name" value="Golgi alpha-mannosidase II"/>
    <property type="match status" value="1"/>
</dbReference>
<feature type="binding site" evidence="6">
    <location>
        <position position="257"/>
    </location>
    <ligand>
        <name>alpha-maltose 1-phosphate</name>
        <dbReference type="ChEBI" id="CHEBI:63576"/>
    </ligand>
</feature>
<dbReference type="GO" id="GO:0016758">
    <property type="term" value="F:hexosyltransferase activity"/>
    <property type="evidence" value="ECO:0007669"/>
    <property type="project" value="UniProtKB-UniRule"/>
</dbReference>
<feature type="region of interest" description="Disordered" evidence="7">
    <location>
        <begin position="255"/>
        <end position="288"/>
    </location>
</feature>
<dbReference type="SMART" id="SM00642">
    <property type="entry name" value="Aamy"/>
    <property type="match status" value="1"/>
</dbReference>
<evidence type="ECO:0000313" key="10">
    <source>
        <dbReference type="Proteomes" id="UP000501003"/>
    </source>
</evidence>
<feature type="compositionally biased region" description="Polar residues" evidence="7">
    <location>
        <begin position="259"/>
        <end position="269"/>
    </location>
</feature>
<evidence type="ECO:0000313" key="9">
    <source>
        <dbReference type="EMBL" id="QKJ25095.1"/>
    </source>
</evidence>
<dbReference type="Pfam" id="PF21702">
    <property type="entry name" value="GLGE_C"/>
    <property type="match status" value="1"/>
</dbReference>
<dbReference type="InterPro" id="IPR021828">
    <property type="entry name" value="GlgE_dom_N/S"/>
</dbReference>
<dbReference type="RefSeq" id="WP_173493392.1">
    <property type="nucleotide sequence ID" value="NZ_CP054056.1"/>
</dbReference>
<comment type="function">
    <text evidence="6">Maltosyltransferase that uses maltose 1-phosphate (M1P) as the sugar donor to elongate linear or branched alpha-(1-&gt;4)-glucans. Is involved in a branched alpha-glucan biosynthetic pathway from trehalose, together with TreS, Mak and GlgB.</text>
</comment>
<dbReference type="Gene3D" id="3.20.20.80">
    <property type="entry name" value="Glycosidases"/>
    <property type="match status" value="1"/>
</dbReference>
<feature type="binding site" evidence="6">
    <location>
        <begin position="526"/>
        <end position="527"/>
    </location>
    <ligand>
        <name>alpha-maltose 1-phosphate</name>
        <dbReference type="ChEBI" id="CHEBI:63576"/>
    </ligand>
</feature>
<dbReference type="InterPro" id="IPR006047">
    <property type="entry name" value="GH13_cat_dom"/>
</dbReference>
<protein>
    <recommendedName>
        <fullName evidence="6">Alpha-1,4-glucan:maltose-1-phosphate maltosyltransferase</fullName>
        <shortName evidence="6">GMPMT</shortName>
        <ecNumber evidence="6">2.4.99.16</ecNumber>
    </recommendedName>
    <alternativeName>
        <fullName evidence="6">(1-&gt;4)-alpha-D-glucan:maltose-1-phosphate alpha-D-maltosyltransferase</fullName>
    </alternativeName>
</protein>
<keyword evidence="3 6" id="KW-0808">Transferase</keyword>
<dbReference type="CDD" id="cd11344">
    <property type="entry name" value="AmyAc_GlgE_like"/>
    <property type="match status" value="1"/>
</dbReference>
<evidence type="ECO:0000256" key="3">
    <source>
        <dbReference type="ARBA" id="ARBA00022679"/>
    </source>
</evidence>
<dbReference type="InterPro" id="IPR049171">
    <property type="entry name" value="GLGE_C"/>
</dbReference>
<dbReference type="KEGG" id="aqg:HRU87_02530"/>
<feature type="active site" description="Proton donor" evidence="6">
    <location>
        <position position="416"/>
    </location>
</feature>